<evidence type="ECO:0000313" key="1">
    <source>
        <dbReference type="EMBL" id="KAJ7208360.1"/>
    </source>
</evidence>
<name>A0AAD6VJ01_9AGAR</name>
<protein>
    <submittedName>
        <fullName evidence="1">Uncharacterized protein</fullName>
    </submittedName>
</protein>
<dbReference type="EMBL" id="JARJCW010000034">
    <property type="protein sequence ID" value="KAJ7208360.1"/>
    <property type="molecule type" value="Genomic_DNA"/>
</dbReference>
<dbReference type="Proteomes" id="UP001219525">
    <property type="component" value="Unassembled WGS sequence"/>
</dbReference>
<reference evidence="1" key="1">
    <citation type="submission" date="2023-03" db="EMBL/GenBank/DDBJ databases">
        <title>Massive genome expansion in bonnet fungi (Mycena s.s.) driven by repeated elements and novel gene families across ecological guilds.</title>
        <authorList>
            <consortium name="Lawrence Berkeley National Laboratory"/>
            <person name="Harder C.B."/>
            <person name="Miyauchi S."/>
            <person name="Viragh M."/>
            <person name="Kuo A."/>
            <person name="Thoen E."/>
            <person name="Andreopoulos B."/>
            <person name="Lu D."/>
            <person name="Skrede I."/>
            <person name="Drula E."/>
            <person name="Henrissat B."/>
            <person name="Morin E."/>
            <person name="Kohler A."/>
            <person name="Barry K."/>
            <person name="LaButti K."/>
            <person name="Morin E."/>
            <person name="Salamov A."/>
            <person name="Lipzen A."/>
            <person name="Mereny Z."/>
            <person name="Hegedus B."/>
            <person name="Baldrian P."/>
            <person name="Stursova M."/>
            <person name="Weitz H."/>
            <person name="Taylor A."/>
            <person name="Grigoriev I.V."/>
            <person name="Nagy L.G."/>
            <person name="Martin F."/>
            <person name="Kauserud H."/>
        </authorList>
    </citation>
    <scope>NUCLEOTIDE SEQUENCE</scope>
    <source>
        <strain evidence="1">9144</strain>
    </source>
</reference>
<sequence>MSAADKNTLQVKTRLGAERGDAAAGKLVDNIQYYDVVHEHGLGRENELKAGTACTVFEYYDPQPGAFDAQDHIDRICKQDRQSMNTASIFDDIYWLHIQNITELHFRNLHPLPRPVGQASHSLDDEFHIGALVG</sequence>
<keyword evidence="2" id="KW-1185">Reference proteome</keyword>
<dbReference type="AlphaFoldDB" id="A0AAD6VJ01"/>
<accession>A0AAD6VJ01</accession>
<evidence type="ECO:0000313" key="2">
    <source>
        <dbReference type="Proteomes" id="UP001219525"/>
    </source>
</evidence>
<organism evidence="1 2">
    <name type="scientific">Mycena pura</name>
    <dbReference type="NCBI Taxonomy" id="153505"/>
    <lineage>
        <taxon>Eukaryota</taxon>
        <taxon>Fungi</taxon>
        <taxon>Dikarya</taxon>
        <taxon>Basidiomycota</taxon>
        <taxon>Agaricomycotina</taxon>
        <taxon>Agaricomycetes</taxon>
        <taxon>Agaricomycetidae</taxon>
        <taxon>Agaricales</taxon>
        <taxon>Marasmiineae</taxon>
        <taxon>Mycenaceae</taxon>
        <taxon>Mycena</taxon>
    </lineage>
</organism>
<comment type="caution">
    <text evidence="1">The sequence shown here is derived from an EMBL/GenBank/DDBJ whole genome shotgun (WGS) entry which is preliminary data.</text>
</comment>
<gene>
    <name evidence="1" type="ORF">GGX14DRAFT_567087</name>
</gene>
<proteinExistence type="predicted"/>